<accession>A0A2T7DRE1</accession>
<name>A0A2T7DRE1_9POAL</name>
<dbReference type="AlphaFoldDB" id="A0A2T7DRE1"/>
<dbReference type="Proteomes" id="UP000244336">
    <property type="component" value="Chromosome 5"/>
</dbReference>
<dbReference type="EMBL" id="CM009753">
    <property type="protein sequence ID" value="PUZ58140.1"/>
    <property type="molecule type" value="Genomic_DNA"/>
</dbReference>
<evidence type="ECO:0000313" key="1">
    <source>
        <dbReference type="EMBL" id="PUZ58140.1"/>
    </source>
</evidence>
<organism evidence="1 2">
    <name type="scientific">Panicum hallii var. hallii</name>
    <dbReference type="NCBI Taxonomy" id="1504633"/>
    <lineage>
        <taxon>Eukaryota</taxon>
        <taxon>Viridiplantae</taxon>
        <taxon>Streptophyta</taxon>
        <taxon>Embryophyta</taxon>
        <taxon>Tracheophyta</taxon>
        <taxon>Spermatophyta</taxon>
        <taxon>Magnoliopsida</taxon>
        <taxon>Liliopsida</taxon>
        <taxon>Poales</taxon>
        <taxon>Poaceae</taxon>
        <taxon>PACMAD clade</taxon>
        <taxon>Panicoideae</taxon>
        <taxon>Panicodae</taxon>
        <taxon>Paniceae</taxon>
        <taxon>Panicinae</taxon>
        <taxon>Panicum</taxon>
        <taxon>Panicum sect. Panicum</taxon>
    </lineage>
</organism>
<protein>
    <submittedName>
        <fullName evidence="1">Uncharacterized protein</fullName>
    </submittedName>
</protein>
<proteinExistence type="predicted"/>
<evidence type="ECO:0000313" key="2">
    <source>
        <dbReference type="Proteomes" id="UP000244336"/>
    </source>
</evidence>
<gene>
    <name evidence="1" type="ORF">GQ55_5G486000</name>
</gene>
<dbReference type="Gramene" id="PUZ58140">
    <property type="protein sequence ID" value="PUZ58140"/>
    <property type="gene ID" value="GQ55_5G486000"/>
</dbReference>
<keyword evidence="2" id="KW-1185">Reference proteome</keyword>
<reference evidence="1 2" key="1">
    <citation type="submission" date="2018-04" db="EMBL/GenBank/DDBJ databases">
        <title>WGS assembly of Panicum hallii var. hallii HAL2.</title>
        <authorList>
            <person name="Lovell J."/>
            <person name="Jenkins J."/>
            <person name="Lowry D."/>
            <person name="Mamidi S."/>
            <person name="Sreedasyam A."/>
            <person name="Weng X."/>
            <person name="Barry K."/>
            <person name="Bonette J."/>
            <person name="Campitelli B."/>
            <person name="Daum C."/>
            <person name="Gordon S."/>
            <person name="Gould B."/>
            <person name="Lipzen A."/>
            <person name="MacQueen A."/>
            <person name="Palacio-Mejia J."/>
            <person name="Plott C."/>
            <person name="Shakirov E."/>
            <person name="Shu S."/>
            <person name="Yoshinaga Y."/>
            <person name="Zane M."/>
            <person name="Rokhsar D."/>
            <person name="Grimwood J."/>
            <person name="Schmutz J."/>
            <person name="Juenger T."/>
        </authorList>
    </citation>
    <scope>NUCLEOTIDE SEQUENCE [LARGE SCALE GENOMIC DNA]</scope>
    <source>
        <strain evidence="2">cv. HAL2</strain>
    </source>
</reference>
<sequence length="51" mass="5758">MSLVQIKSHKGRQSCIVRTKHGTQPHKSDLRWKSCAKVKFGHVLAIQAMNS</sequence>